<dbReference type="SUPFAM" id="SSF51735">
    <property type="entry name" value="NAD(P)-binding Rossmann-fold domains"/>
    <property type="match status" value="1"/>
</dbReference>
<dbReference type="GO" id="GO:0008206">
    <property type="term" value="P:bile acid metabolic process"/>
    <property type="evidence" value="ECO:0007669"/>
    <property type="project" value="UniProtKB-ARBA"/>
</dbReference>
<dbReference type="PANTHER" id="PTHR24321">
    <property type="entry name" value="DEHYDROGENASES, SHORT CHAIN"/>
    <property type="match status" value="1"/>
</dbReference>
<dbReference type="GO" id="GO:0016491">
    <property type="term" value="F:oxidoreductase activity"/>
    <property type="evidence" value="ECO:0007669"/>
    <property type="project" value="UniProtKB-KW"/>
</dbReference>
<dbReference type="PROSITE" id="PS00061">
    <property type="entry name" value="ADH_SHORT"/>
    <property type="match status" value="1"/>
</dbReference>
<reference evidence="5 6" key="1">
    <citation type="submission" date="2018-03" db="EMBL/GenBank/DDBJ databases">
        <title>Genome sequence of Paenibacillus elgii strain AC13 an antimicrobial compound producing bacteria.</title>
        <authorList>
            <person name="Kurokawa A.S."/>
            <person name="Araujo J.F."/>
            <person name="Costa R.A."/>
            <person name="Ortega D.B."/>
            <person name="Pires A.S."/>
            <person name="Pappas G.J.Jr."/>
            <person name="Franco O.L."/>
            <person name="Barreto C."/>
            <person name="Magalhaes B.S."/>
            <person name="Kruger R.H."/>
        </authorList>
    </citation>
    <scope>NUCLEOTIDE SEQUENCE [LARGE SCALE GENOMIC DNA]</scope>
    <source>
        <strain evidence="5 6">AC13</strain>
    </source>
</reference>
<evidence type="ECO:0000313" key="6">
    <source>
        <dbReference type="Proteomes" id="UP000244184"/>
    </source>
</evidence>
<dbReference type="NCBIfam" id="NF005559">
    <property type="entry name" value="PRK07231.1"/>
    <property type="match status" value="1"/>
</dbReference>
<dbReference type="Pfam" id="PF13561">
    <property type="entry name" value="adh_short_C2"/>
    <property type="match status" value="1"/>
</dbReference>
<dbReference type="FunFam" id="3.40.50.720:FF:000084">
    <property type="entry name" value="Short-chain dehydrogenase reductase"/>
    <property type="match status" value="1"/>
</dbReference>
<comment type="similarity">
    <text evidence="1">Belongs to the short-chain dehydrogenases/reductases (SDR) family.</text>
</comment>
<dbReference type="InterPro" id="IPR036291">
    <property type="entry name" value="NAD(P)-bd_dom_sf"/>
</dbReference>
<dbReference type="PANTHER" id="PTHR24321:SF8">
    <property type="entry name" value="ESTRADIOL 17-BETA-DEHYDROGENASE 8-RELATED"/>
    <property type="match status" value="1"/>
</dbReference>
<evidence type="ECO:0000256" key="2">
    <source>
        <dbReference type="ARBA" id="ARBA00023002"/>
    </source>
</evidence>
<keyword evidence="2" id="KW-0560">Oxidoreductase</keyword>
<sequence>MRKVAAVTGGAQGIGKAVALEFVKAGYEVSVADTDKEAGMELMEQVRSLGGKGMFLPVDVAEETEVERWFKLMLDDFGRIDVLVNNAGIGMNGPMLELPLESFDRVLSVNLRGTFVCSQLAARAMKRQGGGVILNMASTRALMSEAGTEAYSASKGGLLALTHAMAVSLGPYGIRVNAVSPGWIETADWQKASKRHRPLHSERDRLQHPAGRVGTPTDIAAACLYLAGDGAGFVTGQNLVVDGGMTVKMIYED</sequence>
<gene>
    <name evidence="5" type="ORF">C8Z91_06810</name>
</gene>
<dbReference type="RefSeq" id="WP_108530777.1">
    <property type="nucleotide sequence ID" value="NZ_PYHP01000018.1"/>
</dbReference>
<dbReference type="Gene3D" id="3.40.50.720">
    <property type="entry name" value="NAD(P)-binding Rossmann-like Domain"/>
    <property type="match status" value="1"/>
</dbReference>
<dbReference type="InterPro" id="IPR057326">
    <property type="entry name" value="KR_dom"/>
</dbReference>
<comment type="caution">
    <text evidence="5">The sequence shown here is derived from an EMBL/GenBank/DDBJ whole genome shotgun (WGS) entry which is preliminary data.</text>
</comment>
<proteinExistence type="inferred from homology"/>
<name>A0A2T6G7Q9_9BACL</name>
<dbReference type="EMBL" id="PYHP01000018">
    <property type="protein sequence ID" value="PUA40194.1"/>
    <property type="molecule type" value="Genomic_DNA"/>
</dbReference>
<organism evidence="5 6">
    <name type="scientific">Paenibacillus elgii</name>
    <dbReference type="NCBI Taxonomy" id="189691"/>
    <lineage>
        <taxon>Bacteria</taxon>
        <taxon>Bacillati</taxon>
        <taxon>Bacillota</taxon>
        <taxon>Bacilli</taxon>
        <taxon>Bacillales</taxon>
        <taxon>Paenibacillaceae</taxon>
        <taxon>Paenibacillus</taxon>
    </lineage>
</organism>
<dbReference type="InterPro" id="IPR020904">
    <property type="entry name" value="Sc_DH/Rdtase_CS"/>
</dbReference>
<dbReference type="PRINTS" id="PR00081">
    <property type="entry name" value="GDHRDH"/>
</dbReference>
<dbReference type="PRINTS" id="PR00080">
    <property type="entry name" value="SDRFAMILY"/>
</dbReference>
<accession>A0A2T6G7Q9</accession>
<dbReference type="AlphaFoldDB" id="A0A2T6G7Q9"/>
<keyword evidence="3" id="KW-0520">NAD</keyword>
<feature type="domain" description="Ketoreductase" evidence="4">
    <location>
        <begin position="3"/>
        <end position="186"/>
    </location>
</feature>
<dbReference type="SMART" id="SM00822">
    <property type="entry name" value="PKS_KR"/>
    <property type="match status" value="1"/>
</dbReference>
<evidence type="ECO:0000256" key="3">
    <source>
        <dbReference type="ARBA" id="ARBA00023027"/>
    </source>
</evidence>
<protein>
    <submittedName>
        <fullName evidence="5">Oxidoreductase</fullName>
    </submittedName>
</protein>
<evidence type="ECO:0000259" key="4">
    <source>
        <dbReference type="SMART" id="SM00822"/>
    </source>
</evidence>
<evidence type="ECO:0000256" key="1">
    <source>
        <dbReference type="ARBA" id="ARBA00006484"/>
    </source>
</evidence>
<dbReference type="InterPro" id="IPR002347">
    <property type="entry name" value="SDR_fam"/>
</dbReference>
<evidence type="ECO:0000313" key="5">
    <source>
        <dbReference type="EMBL" id="PUA40194.1"/>
    </source>
</evidence>
<dbReference type="Proteomes" id="UP000244184">
    <property type="component" value="Unassembled WGS sequence"/>
</dbReference>